<dbReference type="Pfam" id="PF00989">
    <property type="entry name" value="PAS"/>
    <property type="match status" value="1"/>
</dbReference>
<dbReference type="PANTHER" id="PTHR35152">
    <property type="entry name" value="DOMAIN SIGNALLING PROTEIN, PUTATIVE (AFU_ORTHOLOGUE AFUA_5G11310)-RELATED"/>
    <property type="match status" value="1"/>
</dbReference>
<evidence type="ECO:0000256" key="6">
    <source>
        <dbReference type="ARBA" id="ARBA00022840"/>
    </source>
</evidence>
<reference evidence="13" key="2">
    <citation type="submission" date="2020-09" db="EMBL/GenBank/DDBJ databases">
        <authorList>
            <person name="Sun Q."/>
            <person name="Zhou Y."/>
        </authorList>
    </citation>
    <scope>NUCLEOTIDE SEQUENCE</scope>
    <source>
        <strain evidence="13">CGMCC 1.12987</strain>
    </source>
</reference>
<keyword evidence="8" id="KW-0472">Membrane</keyword>
<dbReference type="AlphaFoldDB" id="A0A917FNW2"/>
<feature type="domain" description="PAS" evidence="10">
    <location>
        <begin position="254"/>
        <end position="314"/>
    </location>
</feature>
<keyword evidence="8" id="KW-0812">Transmembrane</keyword>
<feature type="transmembrane region" description="Helical" evidence="8">
    <location>
        <begin position="108"/>
        <end position="131"/>
    </location>
</feature>
<comment type="caution">
    <text evidence="13">The sequence shown here is derived from an EMBL/GenBank/DDBJ whole genome shotgun (WGS) entry which is preliminary data.</text>
</comment>
<evidence type="ECO:0000259" key="11">
    <source>
        <dbReference type="PROSITE" id="PS50113"/>
    </source>
</evidence>
<dbReference type="GO" id="GO:0016020">
    <property type="term" value="C:membrane"/>
    <property type="evidence" value="ECO:0007669"/>
    <property type="project" value="UniProtKB-UniRule"/>
</dbReference>
<dbReference type="CDD" id="cd00082">
    <property type="entry name" value="HisKA"/>
    <property type="match status" value="1"/>
</dbReference>
<keyword evidence="4" id="KW-0547">Nucleotide-binding</keyword>
<dbReference type="PROSITE" id="PS50109">
    <property type="entry name" value="HIS_KIN"/>
    <property type="match status" value="1"/>
</dbReference>
<evidence type="ECO:0000256" key="5">
    <source>
        <dbReference type="ARBA" id="ARBA00022777"/>
    </source>
</evidence>
<evidence type="ECO:0000256" key="8">
    <source>
        <dbReference type="PROSITE-ProRule" id="PRU00244"/>
    </source>
</evidence>
<dbReference type="NCBIfam" id="TIGR00229">
    <property type="entry name" value="sensory_box"/>
    <property type="match status" value="1"/>
</dbReference>
<dbReference type="GO" id="GO:0000155">
    <property type="term" value="F:phosphorelay sensor kinase activity"/>
    <property type="evidence" value="ECO:0007669"/>
    <property type="project" value="InterPro"/>
</dbReference>
<dbReference type="InterPro" id="IPR005330">
    <property type="entry name" value="MHYT_dom"/>
</dbReference>
<dbReference type="GO" id="GO:0005524">
    <property type="term" value="F:ATP binding"/>
    <property type="evidence" value="ECO:0007669"/>
    <property type="project" value="UniProtKB-KW"/>
</dbReference>
<dbReference type="InterPro" id="IPR005467">
    <property type="entry name" value="His_kinase_dom"/>
</dbReference>
<dbReference type="InterPro" id="IPR036097">
    <property type="entry name" value="HisK_dim/P_sf"/>
</dbReference>
<dbReference type="SMART" id="SM00091">
    <property type="entry name" value="PAS"/>
    <property type="match status" value="1"/>
</dbReference>
<evidence type="ECO:0000256" key="3">
    <source>
        <dbReference type="ARBA" id="ARBA00022679"/>
    </source>
</evidence>
<evidence type="ECO:0000256" key="2">
    <source>
        <dbReference type="ARBA" id="ARBA00012438"/>
    </source>
</evidence>
<dbReference type="InterPro" id="IPR036890">
    <property type="entry name" value="HATPase_C_sf"/>
</dbReference>
<evidence type="ECO:0000313" key="14">
    <source>
        <dbReference type="Proteomes" id="UP000644756"/>
    </source>
</evidence>
<feature type="transmembrane region" description="Helical" evidence="8">
    <location>
        <begin position="178"/>
        <end position="198"/>
    </location>
</feature>
<dbReference type="InterPro" id="IPR001610">
    <property type="entry name" value="PAC"/>
</dbReference>
<dbReference type="InterPro" id="IPR035965">
    <property type="entry name" value="PAS-like_dom_sf"/>
</dbReference>
<keyword evidence="8" id="KW-1133">Transmembrane helix</keyword>
<dbReference type="PROSITE" id="PS50924">
    <property type="entry name" value="MHYT"/>
    <property type="match status" value="1"/>
</dbReference>
<organism evidence="13 14">
    <name type="scientific">Paenibacillus abyssi</name>
    <dbReference type="NCBI Taxonomy" id="1340531"/>
    <lineage>
        <taxon>Bacteria</taxon>
        <taxon>Bacillati</taxon>
        <taxon>Bacillota</taxon>
        <taxon>Bacilli</taxon>
        <taxon>Bacillales</taxon>
        <taxon>Paenibacillaceae</taxon>
        <taxon>Paenibacillus</taxon>
    </lineage>
</organism>
<feature type="transmembrane region" description="Helical" evidence="8">
    <location>
        <begin position="218"/>
        <end position="242"/>
    </location>
</feature>
<feature type="transmembrane region" description="Helical" evidence="8">
    <location>
        <begin position="79"/>
        <end position="101"/>
    </location>
</feature>
<dbReference type="InterPro" id="IPR000700">
    <property type="entry name" value="PAS-assoc_C"/>
</dbReference>
<sequence length="602" mass="66339">MELHAIEYHVPLVVLSVVVSIVMAYVSLELAGRASSWSMTGYHHFWLFSSASSMGIGIWLMHFIGMLAQHYGQPVHYDLFKTVSSLFIAVGVSLITFWLMCNVNTTRYLLSGLFMGAAIASMHYTGIAAIVTSSRIVYLPVPFLLSILFAVVFSYMALFKFYQAKKQTRPINVPWKLVNALCLGAAVSGMHYVGNYATVFVPGSETGHMSSAAYTMNLSFLAIAGGLSGVVLAALLFLGVFLDRRITIERSVISSLRWNALFEHHPDMLFSLDFKGRITMTNPAVTKLTGYTVEELHGSELLTLLVPEDRDHFKIFESQTYRGIPQNYNIRAVHKAGAVIHLNMTAIPVINQDKVIGVHLIGKDLTDQMKSEEKLKKAEKLAVIGNLAAGIAHEIRNPLTTVKGLVQFMRTKPQKPLHYETILSEVSHIESIVTDFLMLAASSPSQYEWVDLKALILKALERTGIPASKLLQADEPGSGLPSSSVFCDPIKLGRVFNRLFMEVSDMHTDESPPIISLSRTAGGQAELSIWFRSSPDDSGNWMSHAAGELHYNTKEQGTGVVFMVAYHTCIEHGGNLEMAAEAGGTSIQIRLPVNWHDMSAAL</sequence>
<dbReference type="RefSeq" id="WP_188529945.1">
    <property type="nucleotide sequence ID" value="NZ_BMGR01000003.1"/>
</dbReference>
<dbReference type="Gene3D" id="3.30.450.20">
    <property type="entry name" value="PAS domain"/>
    <property type="match status" value="1"/>
</dbReference>
<dbReference type="EMBL" id="BMGR01000003">
    <property type="protein sequence ID" value="GGF96439.1"/>
    <property type="molecule type" value="Genomic_DNA"/>
</dbReference>
<keyword evidence="6" id="KW-0067">ATP-binding</keyword>
<evidence type="ECO:0000259" key="9">
    <source>
        <dbReference type="PROSITE" id="PS50109"/>
    </source>
</evidence>
<protein>
    <recommendedName>
        <fullName evidence="2">histidine kinase</fullName>
        <ecNumber evidence="2">2.7.13.3</ecNumber>
    </recommendedName>
</protein>
<dbReference type="PROSITE" id="PS50112">
    <property type="entry name" value="PAS"/>
    <property type="match status" value="1"/>
</dbReference>
<dbReference type="SMART" id="SM00388">
    <property type="entry name" value="HisKA"/>
    <property type="match status" value="1"/>
</dbReference>
<keyword evidence="14" id="KW-1185">Reference proteome</keyword>
<dbReference type="InterPro" id="IPR000014">
    <property type="entry name" value="PAS"/>
</dbReference>
<comment type="catalytic activity">
    <reaction evidence="1">
        <text>ATP + protein L-histidine = ADP + protein N-phospho-L-histidine.</text>
        <dbReference type="EC" id="2.7.13.3"/>
    </reaction>
</comment>
<feature type="domain" description="Histidine kinase" evidence="9">
    <location>
        <begin position="390"/>
        <end position="595"/>
    </location>
</feature>
<keyword evidence="3" id="KW-0808">Transferase</keyword>
<feature type="transmembrane region" description="Helical" evidence="8">
    <location>
        <begin position="12"/>
        <end position="32"/>
    </location>
</feature>
<dbReference type="Proteomes" id="UP000644756">
    <property type="component" value="Unassembled WGS sequence"/>
</dbReference>
<accession>A0A917FNW2</accession>
<dbReference type="SUPFAM" id="SSF47384">
    <property type="entry name" value="Homodimeric domain of signal transducing histidine kinase"/>
    <property type="match status" value="1"/>
</dbReference>
<dbReference type="SUPFAM" id="SSF55785">
    <property type="entry name" value="PYP-like sensor domain (PAS domain)"/>
    <property type="match status" value="1"/>
</dbReference>
<name>A0A917FNW2_9BACL</name>
<feature type="transmembrane region" description="Helical" evidence="8">
    <location>
        <begin position="44"/>
        <end position="67"/>
    </location>
</feature>
<dbReference type="PANTHER" id="PTHR35152:SF1">
    <property type="entry name" value="DOMAIN SIGNALLING PROTEIN, PUTATIVE (AFU_ORTHOLOGUE AFUA_5G11310)-RELATED"/>
    <property type="match status" value="1"/>
</dbReference>
<evidence type="ECO:0000259" key="10">
    <source>
        <dbReference type="PROSITE" id="PS50112"/>
    </source>
</evidence>
<proteinExistence type="predicted"/>
<dbReference type="Pfam" id="PF03707">
    <property type="entry name" value="MHYT"/>
    <property type="match status" value="2"/>
</dbReference>
<evidence type="ECO:0000256" key="4">
    <source>
        <dbReference type="ARBA" id="ARBA00022741"/>
    </source>
</evidence>
<gene>
    <name evidence="13" type="ORF">GCM10010916_12110</name>
</gene>
<evidence type="ECO:0000259" key="12">
    <source>
        <dbReference type="PROSITE" id="PS50924"/>
    </source>
</evidence>
<reference evidence="13" key="1">
    <citation type="journal article" date="2014" name="Int. J. Syst. Evol. Microbiol.">
        <title>Complete genome sequence of Corynebacterium casei LMG S-19264T (=DSM 44701T), isolated from a smear-ripened cheese.</title>
        <authorList>
            <consortium name="US DOE Joint Genome Institute (JGI-PGF)"/>
            <person name="Walter F."/>
            <person name="Albersmeier A."/>
            <person name="Kalinowski J."/>
            <person name="Ruckert C."/>
        </authorList>
    </citation>
    <scope>NUCLEOTIDE SEQUENCE</scope>
    <source>
        <strain evidence="13">CGMCC 1.12987</strain>
    </source>
</reference>
<dbReference type="InterPro" id="IPR003661">
    <property type="entry name" value="HisK_dim/P_dom"/>
</dbReference>
<dbReference type="Pfam" id="PF00512">
    <property type="entry name" value="HisKA"/>
    <property type="match status" value="1"/>
</dbReference>
<dbReference type="CDD" id="cd00130">
    <property type="entry name" value="PAS"/>
    <property type="match status" value="1"/>
</dbReference>
<dbReference type="GO" id="GO:0006355">
    <property type="term" value="P:regulation of DNA-templated transcription"/>
    <property type="evidence" value="ECO:0007669"/>
    <property type="project" value="InterPro"/>
</dbReference>
<dbReference type="InterPro" id="IPR013767">
    <property type="entry name" value="PAS_fold"/>
</dbReference>
<dbReference type="EC" id="2.7.13.3" evidence="2"/>
<dbReference type="SMART" id="SM00086">
    <property type="entry name" value="PAC"/>
    <property type="match status" value="1"/>
</dbReference>
<feature type="transmembrane region" description="Helical" evidence="8">
    <location>
        <begin position="137"/>
        <end position="158"/>
    </location>
</feature>
<dbReference type="Gene3D" id="3.30.565.10">
    <property type="entry name" value="Histidine kinase-like ATPase, C-terminal domain"/>
    <property type="match status" value="1"/>
</dbReference>
<keyword evidence="5" id="KW-0418">Kinase</keyword>
<dbReference type="PROSITE" id="PS50113">
    <property type="entry name" value="PAC"/>
    <property type="match status" value="1"/>
</dbReference>
<evidence type="ECO:0000256" key="1">
    <source>
        <dbReference type="ARBA" id="ARBA00000085"/>
    </source>
</evidence>
<feature type="domain" description="PAC" evidence="11">
    <location>
        <begin position="326"/>
        <end position="377"/>
    </location>
</feature>
<feature type="domain" description="MHYT" evidence="12">
    <location>
        <begin position="8"/>
        <end position="201"/>
    </location>
</feature>
<evidence type="ECO:0000256" key="7">
    <source>
        <dbReference type="ARBA" id="ARBA00023012"/>
    </source>
</evidence>
<evidence type="ECO:0000313" key="13">
    <source>
        <dbReference type="EMBL" id="GGF96439.1"/>
    </source>
</evidence>
<dbReference type="Gene3D" id="1.10.287.130">
    <property type="match status" value="1"/>
</dbReference>
<keyword evidence="7" id="KW-0902">Two-component regulatory system</keyword>